<dbReference type="InterPro" id="IPR014717">
    <property type="entry name" value="Transl_elong_EF1B/ribsomal_bS6"/>
</dbReference>
<dbReference type="CDD" id="cd00473">
    <property type="entry name" value="bS6"/>
    <property type="match status" value="1"/>
</dbReference>
<comment type="similarity">
    <text evidence="1 7">Belongs to the bacterial ribosomal protein bS6 family.</text>
</comment>
<dbReference type="OrthoDB" id="9812702at2"/>
<dbReference type="GO" id="GO:0019843">
    <property type="term" value="F:rRNA binding"/>
    <property type="evidence" value="ECO:0007669"/>
    <property type="project" value="UniProtKB-UniRule"/>
</dbReference>
<name>A0A2P2DVT3_9LEPT</name>
<dbReference type="InterPro" id="IPR020814">
    <property type="entry name" value="Ribosomal_S6_plastid/chlpt"/>
</dbReference>
<reference evidence="8 9" key="1">
    <citation type="submission" date="2018-02" db="EMBL/GenBank/DDBJ databases">
        <title>Novel Leptospira species isolated from soil and water in Japan.</title>
        <authorList>
            <person name="Nakao R."/>
            <person name="Masuzawa T."/>
        </authorList>
    </citation>
    <scope>NUCLEOTIDE SEQUENCE [LARGE SCALE GENOMIC DNA]</scope>
    <source>
        <strain evidence="8 9">YH101</strain>
    </source>
</reference>
<accession>A0A2P2DVT3</accession>
<dbReference type="SUPFAM" id="SSF54995">
    <property type="entry name" value="Ribosomal protein S6"/>
    <property type="match status" value="1"/>
</dbReference>
<protein>
    <recommendedName>
        <fullName evidence="6 7">Small ribosomal subunit protein bS6</fullName>
    </recommendedName>
</protein>
<dbReference type="GO" id="GO:0003735">
    <property type="term" value="F:structural constituent of ribosome"/>
    <property type="evidence" value="ECO:0007669"/>
    <property type="project" value="InterPro"/>
</dbReference>
<dbReference type="GO" id="GO:1990904">
    <property type="term" value="C:ribonucleoprotein complex"/>
    <property type="evidence" value="ECO:0007669"/>
    <property type="project" value="UniProtKB-KW"/>
</dbReference>
<evidence type="ECO:0000256" key="7">
    <source>
        <dbReference type="HAMAP-Rule" id="MF_00360"/>
    </source>
</evidence>
<keyword evidence="3 7" id="KW-0689">Ribosomal protein</keyword>
<keyword evidence="2 7" id="KW-0694">RNA-binding</keyword>
<dbReference type="GO" id="GO:0005840">
    <property type="term" value="C:ribosome"/>
    <property type="evidence" value="ECO:0007669"/>
    <property type="project" value="UniProtKB-KW"/>
</dbReference>
<evidence type="ECO:0000256" key="4">
    <source>
        <dbReference type="ARBA" id="ARBA00023274"/>
    </source>
</evidence>
<keyword evidence="4 7" id="KW-0687">Ribonucleoprotein</keyword>
<dbReference type="Gene3D" id="3.30.70.60">
    <property type="match status" value="1"/>
</dbReference>
<dbReference type="Pfam" id="PF01250">
    <property type="entry name" value="Ribosomal_S6"/>
    <property type="match status" value="1"/>
</dbReference>
<keyword evidence="9" id="KW-1185">Reference proteome</keyword>
<comment type="caution">
    <text evidence="8">The sequence shown here is derived from an EMBL/GenBank/DDBJ whole genome shotgun (WGS) entry which is preliminary data.</text>
</comment>
<comment type="function">
    <text evidence="5 7">Binds together with bS18 to 16S ribosomal RNA.</text>
</comment>
<dbReference type="InterPro" id="IPR000529">
    <property type="entry name" value="Ribosomal_bS6"/>
</dbReference>
<proteinExistence type="inferred from homology"/>
<dbReference type="AlphaFoldDB" id="A0A2P2DVT3"/>
<organism evidence="8 9">
    <name type="scientific">Leptospira ryugenii</name>
    <dbReference type="NCBI Taxonomy" id="1917863"/>
    <lineage>
        <taxon>Bacteria</taxon>
        <taxon>Pseudomonadati</taxon>
        <taxon>Spirochaetota</taxon>
        <taxon>Spirochaetia</taxon>
        <taxon>Leptospirales</taxon>
        <taxon>Leptospiraceae</taxon>
        <taxon>Leptospira</taxon>
    </lineage>
</organism>
<evidence type="ECO:0000313" key="8">
    <source>
        <dbReference type="EMBL" id="GBF48734.1"/>
    </source>
</evidence>
<dbReference type="GO" id="GO:0006412">
    <property type="term" value="P:translation"/>
    <property type="evidence" value="ECO:0007669"/>
    <property type="project" value="UniProtKB-UniRule"/>
</dbReference>
<gene>
    <name evidence="7 8" type="primary">rpsF</name>
    <name evidence="8" type="ORF">LPTSP4_02340</name>
</gene>
<dbReference type="RefSeq" id="WP_108973966.1">
    <property type="nucleotide sequence ID" value="NZ_BFBB01000002.1"/>
</dbReference>
<dbReference type="InterPro" id="IPR035980">
    <property type="entry name" value="Ribosomal_bS6_sf"/>
</dbReference>
<evidence type="ECO:0000256" key="1">
    <source>
        <dbReference type="ARBA" id="ARBA00009512"/>
    </source>
</evidence>
<evidence type="ECO:0000313" key="9">
    <source>
        <dbReference type="Proteomes" id="UP000245133"/>
    </source>
</evidence>
<dbReference type="HAMAP" id="MF_00360">
    <property type="entry name" value="Ribosomal_bS6"/>
    <property type="match status" value="1"/>
</dbReference>
<sequence length="91" mass="10313">MRNYEITNILREGAVDEGKSAVKDILSKHAVTIQNEEDWGSKRLWHPIGQEEQGHFTFTKCQGSPAEIAKIEHEFKLNPNILKSLVIRANG</sequence>
<evidence type="ECO:0000256" key="5">
    <source>
        <dbReference type="ARBA" id="ARBA00035104"/>
    </source>
</evidence>
<evidence type="ECO:0000256" key="2">
    <source>
        <dbReference type="ARBA" id="ARBA00022884"/>
    </source>
</evidence>
<dbReference type="EMBL" id="BFBB01000002">
    <property type="protein sequence ID" value="GBF48734.1"/>
    <property type="molecule type" value="Genomic_DNA"/>
</dbReference>
<keyword evidence="7" id="KW-0699">rRNA-binding</keyword>
<dbReference type="Proteomes" id="UP000245133">
    <property type="component" value="Unassembled WGS sequence"/>
</dbReference>
<dbReference type="NCBIfam" id="TIGR00166">
    <property type="entry name" value="S6"/>
    <property type="match status" value="1"/>
</dbReference>
<evidence type="ECO:0000256" key="6">
    <source>
        <dbReference type="ARBA" id="ARBA00035294"/>
    </source>
</evidence>
<evidence type="ECO:0000256" key="3">
    <source>
        <dbReference type="ARBA" id="ARBA00022980"/>
    </source>
</evidence>